<protein>
    <submittedName>
        <fullName evidence="1">Uncharacterized protein</fullName>
    </submittedName>
</protein>
<organism evidence="1 2">
    <name type="scientific">Characodon lateralis</name>
    <dbReference type="NCBI Taxonomy" id="208331"/>
    <lineage>
        <taxon>Eukaryota</taxon>
        <taxon>Metazoa</taxon>
        <taxon>Chordata</taxon>
        <taxon>Craniata</taxon>
        <taxon>Vertebrata</taxon>
        <taxon>Euteleostomi</taxon>
        <taxon>Actinopterygii</taxon>
        <taxon>Neopterygii</taxon>
        <taxon>Teleostei</taxon>
        <taxon>Neoteleostei</taxon>
        <taxon>Acanthomorphata</taxon>
        <taxon>Ovalentaria</taxon>
        <taxon>Atherinomorphae</taxon>
        <taxon>Cyprinodontiformes</taxon>
        <taxon>Goodeidae</taxon>
        <taxon>Characodon</taxon>
    </lineage>
</organism>
<name>A0ABU7EFH6_9TELE</name>
<comment type="caution">
    <text evidence="1">The sequence shown here is derived from an EMBL/GenBank/DDBJ whole genome shotgun (WGS) entry which is preliminary data.</text>
</comment>
<dbReference type="EMBL" id="JAHUTJ010051916">
    <property type="protein sequence ID" value="MED6284998.1"/>
    <property type="molecule type" value="Genomic_DNA"/>
</dbReference>
<sequence length="74" mass="8378">MDFPLLLSAESYCICGNHLRFSKDNREAEEEAKDAISTPDTAVSAAVWRSVFEILLRRWNLPTELQPILSVSPE</sequence>
<keyword evidence="2" id="KW-1185">Reference proteome</keyword>
<evidence type="ECO:0000313" key="2">
    <source>
        <dbReference type="Proteomes" id="UP001352852"/>
    </source>
</evidence>
<dbReference type="Proteomes" id="UP001352852">
    <property type="component" value="Unassembled WGS sequence"/>
</dbReference>
<proteinExistence type="predicted"/>
<gene>
    <name evidence="1" type="ORF">CHARACLAT_024595</name>
</gene>
<evidence type="ECO:0000313" key="1">
    <source>
        <dbReference type="EMBL" id="MED6284998.1"/>
    </source>
</evidence>
<accession>A0ABU7EFH6</accession>
<reference evidence="1 2" key="1">
    <citation type="submission" date="2021-06" db="EMBL/GenBank/DDBJ databases">
        <authorList>
            <person name="Palmer J.M."/>
        </authorList>
    </citation>
    <scope>NUCLEOTIDE SEQUENCE [LARGE SCALE GENOMIC DNA]</scope>
    <source>
        <strain evidence="1 2">CL_MEX2019</strain>
        <tissue evidence="1">Muscle</tissue>
    </source>
</reference>